<evidence type="ECO:0000256" key="9">
    <source>
        <dbReference type="ARBA" id="ARBA00022982"/>
    </source>
</evidence>
<comment type="subcellular location">
    <subcellularLocation>
        <location evidence="2">Cell membrane</location>
        <topology evidence="2">Multi-pass membrane protein</topology>
    </subcellularLocation>
</comment>
<dbReference type="OrthoDB" id="9790598at2"/>
<dbReference type="GO" id="GO:0009326">
    <property type="term" value="C:formate dehydrogenase complex"/>
    <property type="evidence" value="ECO:0007669"/>
    <property type="project" value="InterPro"/>
</dbReference>
<proteinExistence type="inferred from homology"/>
<dbReference type="Pfam" id="PF01292">
    <property type="entry name" value="Ni_hydr_CYTB"/>
    <property type="match status" value="1"/>
</dbReference>
<evidence type="ECO:0000256" key="1">
    <source>
        <dbReference type="ARBA" id="ARBA00001971"/>
    </source>
</evidence>
<evidence type="ECO:0000313" key="15">
    <source>
        <dbReference type="EMBL" id="BBA36960.1"/>
    </source>
</evidence>
<feature type="transmembrane region" description="Helical" evidence="13">
    <location>
        <begin position="59"/>
        <end position="79"/>
    </location>
</feature>
<dbReference type="FunFam" id="1.20.950.20:FF:000002">
    <property type="entry name" value="Formate dehydrogenase cytochrome b556 subunit"/>
    <property type="match status" value="1"/>
</dbReference>
<evidence type="ECO:0000256" key="13">
    <source>
        <dbReference type="SAM" id="Phobius"/>
    </source>
</evidence>
<dbReference type="GO" id="GO:0008863">
    <property type="term" value="F:formate dehydrogenase (NAD+) activity"/>
    <property type="evidence" value="ECO:0007669"/>
    <property type="project" value="InterPro"/>
</dbReference>
<comment type="similarity">
    <text evidence="3">Belongs to the formate dehydrogenase gamma subunit family.</text>
</comment>
<accession>A0A250KZA4</accession>
<evidence type="ECO:0000256" key="11">
    <source>
        <dbReference type="ARBA" id="ARBA00023004"/>
    </source>
</evidence>
<dbReference type="AlphaFoldDB" id="A0A250KZA4"/>
<keyword evidence="16" id="KW-1185">Reference proteome</keyword>
<dbReference type="InterPro" id="IPR016174">
    <property type="entry name" value="Di-haem_cyt_TM"/>
</dbReference>
<dbReference type="InterPro" id="IPR011577">
    <property type="entry name" value="Cyt_b561_bac/Ni-Hgenase"/>
</dbReference>
<dbReference type="GO" id="GO:0046872">
    <property type="term" value="F:metal ion binding"/>
    <property type="evidence" value="ECO:0007669"/>
    <property type="project" value="UniProtKB-KW"/>
</dbReference>
<keyword evidence="6" id="KW-0349">Heme</keyword>
<dbReference type="RefSeq" id="WP_119632048.1">
    <property type="nucleotide sequence ID" value="NZ_AP017928.1"/>
</dbReference>
<evidence type="ECO:0000256" key="7">
    <source>
        <dbReference type="ARBA" id="ARBA00022692"/>
    </source>
</evidence>
<dbReference type="GO" id="GO:0015944">
    <property type="term" value="P:formate oxidation"/>
    <property type="evidence" value="ECO:0007669"/>
    <property type="project" value="UniProtKB-ARBA"/>
</dbReference>
<keyword evidence="11" id="KW-0408">Iron</keyword>
<evidence type="ECO:0000256" key="10">
    <source>
        <dbReference type="ARBA" id="ARBA00022989"/>
    </source>
</evidence>
<dbReference type="NCBIfam" id="TIGR01583">
    <property type="entry name" value="formate-DH-gamm"/>
    <property type="match status" value="1"/>
</dbReference>
<dbReference type="PANTHER" id="PTHR30074:SF5">
    <property type="entry name" value="FORMATE DEHYDROGENASE, NITRATE-INDUCIBLE, CYTOCHROME B556(FDN) SUBUNIT"/>
    <property type="match status" value="1"/>
</dbReference>
<feature type="transmembrane region" description="Helical" evidence="13">
    <location>
        <begin position="21"/>
        <end position="39"/>
    </location>
</feature>
<evidence type="ECO:0000256" key="8">
    <source>
        <dbReference type="ARBA" id="ARBA00022723"/>
    </source>
</evidence>
<dbReference type="InterPro" id="IPR051817">
    <property type="entry name" value="FDH_cytochrome_b556_subunit"/>
</dbReference>
<keyword evidence="5" id="KW-1003">Cell membrane</keyword>
<evidence type="ECO:0000313" key="16">
    <source>
        <dbReference type="Proteomes" id="UP000266313"/>
    </source>
</evidence>
<dbReference type="SUPFAM" id="SSF81342">
    <property type="entry name" value="Transmembrane di-heme cytochromes"/>
    <property type="match status" value="1"/>
</dbReference>
<evidence type="ECO:0000256" key="6">
    <source>
        <dbReference type="ARBA" id="ARBA00022617"/>
    </source>
</evidence>
<feature type="domain" description="Cytochrome b561 bacterial/Ni-hydrogenase" evidence="14">
    <location>
        <begin position="12"/>
        <end position="189"/>
    </location>
</feature>
<keyword evidence="10 13" id="KW-1133">Transmembrane helix</keyword>
<dbReference type="EMBL" id="AP017928">
    <property type="protein sequence ID" value="BBA36960.1"/>
    <property type="molecule type" value="Genomic_DNA"/>
</dbReference>
<feature type="transmembrane region" description="Helical" evidence="13">
    <location>
        <begin position="118"/>
        <end position="138"/>
    </location>
</feature>
<dbReference type="PANTHER" id="PTHR30074">
    <property type="entry name" value="FORMATE DEHYDROGENASE, NITRATE-INDUCIBLE, CYTOCHROME B556 FDN SUBUNIT"/>
    <property type="match status" value="1"/>
</dbReference>
<organism evidence="15 16">
    <name type="scientific">Methylocaldum marinum</name>
    <dbReference type="NCBI Taxonomy" id="1432792"/>
    <lineage>
        <taxon>Bacteria</taxon>
        <taxon>Pseudomonadati</taxon>
        <taxon>Pseudomonadota</taxon>
        <taxon>Gammaproteobacteria</taxon>
        <taxon>Methylococcales</taxon>
        <taxon>Methylococcaceae</taxon>
        <taxon>Methylocaldum</taxon>
    </lineage>
</organism>
<dbReference type="Gene3D" id="1.20.950.20">
    <property type="entry name" value="Transmembrane di-heme cytochromes, Chain C"/>
    <property type="match status" value="1"/>
</dbReference>
<keyword evidence="12 13" id="KW-0472">Membrane</keyword>
<evidence type="ECO:0000256" key="5">
    <source>
        <dbReference type="ARBA" id="ARBA00022475"/>
    </source>
</evidence>
<dbReference type="KEGG" id="mmai:sS8_5037"/>
<name>A0A250KZA4_9GAMM</name>
<evidence type="ECO:0000256" key="12">
    <source>
        <dbReference type="ARBA" id="ARBA00023136"/>
    </source>
</evidence>
<comment type="cofactor">
    <cofactor evidence="1">
        <name>heme</name>
        <dbReference type="ChEBI" id="CHEBI:30413"/>
    </cofactor>
</comment>
<dbReference type="GO" id="GO:0022904">
    <property type="term" value="P:respiratory electron transport chain"/>
    <property type="evidence" value="ECO:0007669"/>
    <property type="project" value="InterPro"/>
</dbReference>
<evidence type="ECO:0000256" key="4">
    <source>
        <dbReference type="ARBA" id="ARBA00022448"/>
    </source>
</evidence>
<feature type="transmembrane region" description="Helical" evidence="13">
    <location>
        <begin position="150"/>
        <end position="179"/>
    </location>
</feature>
<evidence type="ECO:0000259" key="14">
    <source>
        <dbReference type="Pfam" id="PF01292"/>
    </source>
</evidence>
<keyword evidence="4" id="KW-0813">Transport</keyword>
<gene>
    <name evidence="15" type="ORF">sS8_5037</name>
</gene>
<keyword evidence="9" id="KW-0249">Electron transport</keyword>
<dbReference type="InterPro" id="IPR006471">
    <property type="entry name" value="Formate_DH_gsu"/>
</dbReference>
<sequence length="213" mass="24975">MNTQHGPKLIDRYSPWERLNHWITAITFLMLAFSGLALFHPSMFWFTQFFGGPTWTRILHPYIGLVMFVSFSLLALKFWHHNLLTRNDIVWLRRIGDVVRNREERLPEVDRYNAGQKLLFWTMIGTISVLLLTGIVIWRPWFAHYFPIDIVRLALLLHAVCAFVIICGIIVHIYAGIWIKGTLGAMVRGTVTRAWARKHHPGWYKRVTEGEKH</sequence>
<dbReference type="Proteomes" id="UP000266313">
    <property type="component" value="Chromosome"/>
</dbReference>
<dbReference type="GO" id="GO:0009061">
    <property type="term" value="P:anaerobic respiration"/>
    <property type="evidence" value="ECO:0007669"/>
    <property type="project" value="TreeGrafter"/>
</dbReference>
<reference evidence="15 16" key="1">
    <citation type="submission" date="2016-12" db="EMBL/GenBank/DDBJ databases">
        <title>Genome sequencing of Methylocaldum marinum.</title>
        <authorList>
            <person name="Takeuchi M."/>
            <person name="Kamagata Y."/>
            <person name="Hiraoka S."/>
            <person name="Oshima K."/>
            <person name="Hattori M."/>
            <person name="Iwasaki W."/>
        </authorList>
    </citation>
    <scope>NUCLEOTIDE SEQUENCE [LARGE SCALE GENOMIC DNA]</scope>
    <source>
        <strain evidence="15 16">S8</strain>
    </source>
</reference>
<evidence type="ECO:0000256" key="3">
    <source>
        <dbReference type="ARBA" id="ARBA00010747"/>
    </source>
</evidence>
<dbReference type="GO" id="GO:0009055">
    <property type="term" value="F:electron transfer activity"/>
    <property type="evidence" value="ECO:0007669"/>
    <property type="project" value="InterPro"/>
</dbReference>
<keyword evidence="8" id="KW-0479">Metal-binding</keyword>
<keyword evidence="7 13" id="KW-0812">Transmembrane</keyword>
<protein>
    <submittedName>
        <fullName evidence="15">Formate dehydrogenase subunit gamma</fullName>
    </submittedName>
</protein>
<dbReference type="GO" id="GO:0036397">
    <property type="term" value="F:formate dehydrogenase (quinone) activity"/>
    <property type="evidence" value="ECO:0007669"/>
    <property type="project" value="TreeGrafter"/>
</dbReference>
<dbReference type="GO" id="GO:0005886">
    <property type="term" value="C:plasma membrane"/>
    <property type="evidence" value="ECO:0007669"/>
    <property type="project" value="UniProtKB-SubCell"/>
</dbReference>
<evidence type="ECO:0000256" key="2">
    <source>
        <dbReference type="ARBA" id="ARBA00004651"/>
    </source>
</evidence>